<dbReference type="Proteomes" id="UP001054945">
    <property type="component" value="Unassembled WGS sequence"/>
</dbReference>
<keyword evidence="2" id="KW-1185">Reference proteome</keyword>
<protein>
    <submittedName>
        <fullName evidence="1">Uncharacterized protein</fullName>
    </submittedName>
</protein>
<comment type="caution">
    <text evidence="1">The sequence shown here is derived from an EMBL/GenBank/DDBJ whole genome shotgun (WGS) entry which is preliminary data.</text>
</comment>
<name>A0AAV4TB09_CAEEX</name>
<dbReference type="AlphaFoldDB" id="A0AAV4TB09"/>
<evidence type="ECO:0000313" key="1">
    <source>
        <dbReference type="EMBL" id="GIY42436.1"/>
    </source>
</evidence>
<organism evidence="1 2">
    <name type="scientific">Caerostris extrusa</name>
    <name type="common">Bark spider</name>
    <name type="synonym">Caerostris bankana</name>
    <dbReference type="NCBI Taxonomy" id="172846"/>
    <lineage>
        <taxon>Eukaryota</taxon>
        <taxon>Metazoa</taxon>
        <taxon>Ecdysozoa</taxon>
        <taxon>Arthropoda</taxon>
        <taxon>Chelicerata</taxon>
        <taxon>Arachnida</taxon>
        <taxon>Araneae</taxon>
        <taxon>Araneomorphae</taxon>
        <taxon>Entelegynae</taxon>
        <taxon>Araneoidea</taxon>
        <taxon>Araneidae</taxon>
        <taxon>Caerostris</taxon>
    </lineage>
</organism>
<reference evidence="1 2" key="1">
    <citation type="submission" date="2021-06" db="EMBL/GenBank/DDBJ databases">
        <title>Caerostris extrusa draft genome.</title>
        <authorList>
            <person name="Kono N."/>
            <person name="Arakawa K."/>
        </authorList>
    </citation>
    <scope>NUCLEOTIDE SEQUENCE [LARGE SCALE GENOMIC DNA]</scope>
</reference>
<proteinExistence type="predicted"/>
<dbReference type="EMBL" id="BPLR01010847">
    <property type="protein sequence ID" value="GIY42436.1"/>
    <property type="molecule type" value="Genomic_DNA"/>
</dbReference>
<accession>A0AAV4TB09</accession>
<evidence type="ECO:0000313" key="2">
    <source>
        <dbReference type="Proteomes" id="UP001054945"/>
    </source>
</evidence>
<gene>
    <name evidence="1" type="ORF">CEXT_380101</name>
</gene>
<sequence>MCVGEVIRKRNGRYGASIIQSSPRILLYDSKEFPSRGVFPRSWVSAVTLERGQIERQSEPVHPLRDGRCTAHFTLGPAPPIKGVRGFFAPTHFRHHGQVQDSSSPSSLSLY</sequence>